<dbReference type="GO" id="GO:0016020">
    <property type="term" value="C:membrane"/>
    <property type="evidence" value="ECO:0007669"/>
    <property type="project" value="UniProtKB-SubCell"/>
</dbReference>
<organism evidence="6 7">
    <name type="scientific">Aquisalinus flavus</name>
    <dbReference type="NCBI Taxonomy" id="1526572"/>
    <lineage>
        <taxon>Bacteria</taxon>
        <taxon>Pseudomonadati</taxon>
        <taxon>Pseudomonadota</taxon>
        <taxon>Alphaproteobacteria</taxon>
        <taxon>Parvularculales</taxon>
        <taxon>Parvularculaceae</taxon>
        <taxon>Aquisalinus</taxon>
    </lineage>
</organism>
<evidence type="ECO:0000256" key="3">
    <source>
        <dbReference type="ARBA" id="ARBA00022989"/>
    </source>
</evidence>
<gene>
    <name evidence="6" type="ORF">GCM10011342_16700</name>
</gene>
<evidence type="ECO:0000313" key="6">
    <source>
        <dbReference type="EMBL" id="GGD08559.1"/>
    </source>
</evidence>
<evidence type="ECO:0000256" key="1">
    <source>
        <dbReference type="ARBA" id="ARBA00004370"/>
    </source>
</evidence>
<evidence type="ECO:0000256" key="4">
    <source>
        <dbReference type="ARBA" id="ARBA00023136"/>
    </source>
</evidence>
<reference evidence="6" key="1">
    <citation type="journal article" date="2014" name="Int. J. Syst. Evol. Microbiol.">
        <title>Complete genome sequence of Corynebacterium casei LMG S-19264T (=DSM 44701T), isolated from a smear-ripened cheese.</title>
        <authorList>
            <consortium name="US DOE Joint Genome Institute (JGI-PGF)"/>
            <person name="Walter F."/>
            <person name="Albersmeier A."/>
            <person name="Kalinowski J."/>
            <person name="Ruckert C."/>
        </authorList>
    </citation>
    <scope>NUCLEOTIDE SEQUENCE</scope>
    <source>
        <strain evidence="6">CGMCC 1.12921</strain>
    </source>
</reference>
<dbReference type="Gene3D" id="1.20.120.550">
    <property type="entry name" value="Membrane associated eicosanoid/glutathione metabolism-like domain"/>
    <property type="match status" value="1"/>
</dbReference>
<protein>
    <submittedName>
        <fullName evidence="6">Membrane protein</fullName>
    </submittedName>
</protein>
<keyword evidence="3 5" id="KW-1133">Transmembrane helix</keyword>
<accession>A0A8J2Y554</accession>
<name>A0A8J2Y554_9PROT</name>
<keyword evidence="4 5" id="KW-0472">Membrane</keyword>
<proteinExistence type="predicted"/>
<feature type="transmembrane region" description="Helical" evidence="5">
    <location>
        <begin position="108"/>
        <end position="130"/>
    </location>
</feature>
<dbReference type="InterPro" id="IPR023352">
    <property type="entry name" value="MAPEG-like_dom_sf"/>
</dbReference>
<dbReference type="RefSeq" id="WP_188158860.1">
    <property type="nucleotide sequence ID" value="NZ_BMGH01000001.1"/>
</dbReference>
<reference evidence="6" key="2">
    <citation type="submission" date="2020-09" db="EMBL/GenBank/DDBJ databases">
        <authorList>
            <person name="Sun Q."/>
            <person name="Zhou Y."/>
        </authorList>
    </citation>
    <scope>NUCLEOTIDE SEQUENCE</scope>
    <source>
        <strain evidence="6">CGMCC 1.12921</strain>
    </source>
</reference>
<feature type="transmembrane region" description="Helical" evidence="5">
    <location>
        <begin position="12"/>
        <end position="31"/>
    </location>
</feature>
<dbReference type="AlphaFoldDB" id="A0A8J2Y554"/>
<dbReference type="Pfam" id="PF01124">
    <property type="entry name" value="MAPEG"/>
    <property type="match status" value="1"/>
</dbReference>
<sequence>MLIQIDRDLILWPVAVHLALIVFLYAWLSLVRKHQREGRDVRALEARVSATLSNQFEAPVLFYALVAMVWAGEMVNSLYFILAWVFIVGRLWHFYVATLSADIIRRGLVFTINFLAIFAMWALFLFQRLILS</sequence>
<dbReference type="SUPFAM" id="SSF161084">
    <property type="entry name" value="MAPEG domain-like"/>
    <property type="match status" value="1"/>
</dbReference>
<evidence type="ECO:0000256" key="5">
    <source>
        <dbReference type="SAM" id="Phobius"/>
    </source>
</evidence>
<evidence type="ECO:0000256" key="2">
    <source>
        <dbReference type="ARBA" id="ARBA00022692"/>
    </source>
</evidence>
<comment type="caution">
    <text evidence="6">The sequence shown here is derived from an EMBL/GenBank/DDBJ whole genome shotgun (WGS) entry which is preliminary data.</text>
</comment>
<keyword evidence="2 5" id="KW-0812">Transmembrane</keyword>
<comment type="subcellular location">
    <subcellularLocation>
        <location evidence="1">Membrane</location>
    </subcellularLocation>
</comment>
<dbReference type="Proteomes" id="UP000613582">
    <property type="component" value="Unassembled WGS sequence"/>
</dbReference>
<feature type="transmembrane region" description="Helical" evidence="5">
    <location>
        <begin position="77"/>
        <end position="96"/>
    </location>
</feature>
<keyword evidence="7" id="KW-1185">Reference proteome</keyword>
<dbReference type="InterPro" id="IPR001129">
    <property type="entry name" value="Membr-assoc_MAPEG"/>
</dbReference>
<evidence type="ECO:0000313" key="7">
    <source>
        <dbReference type="Proteomes" id="UP000613582"/>
    </source>
</evidence>
<dbReference type="EMBL" id="BMGH01000001">
    <property type="protein sequence ID" value="GGD08559.1"/>
    <property type="molecule type" value="Genomic_DNA"/>
</dbReference>